<dbReference type="Proteomes" id="UP000240322">
    <property type="component" value="Unassembled WGS sequence"/>
</dbReference>
<dbReference type="PROSITE" id="PS50893">
    <property type="entry name" value="ABC_TRANSPORTER_2"/>
    <property type="match status" value="1"/>
</dbReference>
<dbReference type="InterPro" id="IPR003593">
    <property type="entry name" value="AAA+_ATPase"/>
</dbReference>
<evidence type="ECO:0000256" key="4">
    <source>
        <dbReference type="ARBA" id="ARBA00022840"/>
    </source>
</evidence>
<dbReference type="Pfam" id="PF00005">
    <property type="entry name" value="ABC_tran"/>
    <property type="match status" value="1"/>
</dbReference>
<dbReference type="PANTHER" id="PTHR43776">
    <property type="entry name" value="TRANSPORT ATP-BINDING PROTEIN"/>
    <property type="match status" value="1"/>
</dbReference>
<evidence type="ECO:0000256" key="2">
    <source>
        <dbReference type="ARBA" id="ARBA00022448"/>
    </source>
</evidence>
<dbReference type="GO" id="GO:0016887">
    <property type="term" value="F:ATP hydrolysis activity"/>
    <property type="evidence" value="ECO:0007669"/>
    <property type="project" value="InterPro"/>
</dbReference>
<dbReference type="GO" id="GO:0055085">
    <property type="term" value="P:transmembrane transport"/>
    <property type="evidence" value="ECO:0007669"/>
    <property type="project" value="UniProtKB-ARBA"/>
</dbReference>
<dbReference type="SUPFAM" id="SSF52540">
    <property type="entry name" value="P-loop containing nucleoside triphosphate hydrolases"/>
    <property type="match status" value="1"/>
</dbReference>
<name>A0A2R6AU16_9ARCH</name>
<dbReference type="AlphaFoldDB" id="A0A2R6AU16"/>
<dbReference type="GO" id="GO:0005524">
    <property type="term" value="F:ATP binding"/>
    <property type="evidence" value="ECO:0007669"/>
    <property type="project" value="UniProtKB-KW"/>
</dbReference>
<sequence>MDEPIVRAIKLRKYFLATKHGILETLFRRKPLYVHAVDDVDLEIRRGEILALVGESGSGKTTIGRILATLEKPTGGELYFEGERVTPSNVKQVRKRIQMVFQNPMESLDPRMSVRQVVEEPLRALGLSGDERRRRVEDALTAVGLEPSIFNYRRPRDLSGGQRQRVAVARAIVSNPKFIVLDEPTSALDASVQAQVLNLLVELHRAYGFTYLFITHNISVARYIADRVAVIYAGKIVESGDVRSVMSEPRHPYSQALLKSVPTVERRGLEPPTGEVPSLIAPPSGCRFHPRCPYVMDVCRREEPALLGADGVSVACWLYGAKRVESDA</sequence>
<protein>
    <submittedName>
        <fullName evidence="6">Dipeptide/oligopeptide/nickel ABC transporter ATP-binding protein</fullName>
    </submittedName>
</protein>
<dbReference type="GO" id="GO:0015833">
    <property type="term" value="P:peptide transport"/>
    <property type="evidence" value="ECO:0007669"/>
    <property type="project" value="InterPro"/>
</dbReference>
<comment type="similarity">
    <text evidence="1">Belongs to the ABC transporter superfamily.</text>
</comment>
<accession>A0A2R6AU16</accession>
<dbReference type="NCBIfam" id="TIGR01727">
    <property type="entry name" value="oligo_HPY"/>
    <property type="match status" value="1"/>
</dbReference>
<dbReference type="InterPro" id="IPR013563">
    <property type="entry name" value="Oligopep_ABC_C"/>
</dbReference>
<comment type="caution">
    <text evidence="6">The sequence shown here is derived from an EMBL/GenBank/DDBJ whole genome shotgun (WGS) entry which is preliminary data.</text>
</comment>
<dbReference type="PANTHER" id="PTHR43776:SF7">
    <property type="entry name" value="D,D-DIPEPTIDE TRANSPORT ATP-BINDING PROTEIN DDPF-RELATED"/>
    <property type="match status" value="1"/>
</dbReference>
<dbReference type="Pfam" id="PF08352">
    <property type="entry name" value="oligo_HPY"/>
    <property type="match status" value="1"/>
</dbReference>
<evidence type="ECO:0000313" key="6">
    <source>
        <dbReference type="EMBL" id="PSN89860.1"/>
    </source>
</evidence>
<proteinExistence type="inferred from homology"/>
<feature type="domain" description="ABC transporter" evidence="5">
    <location>
        <begin position="6"/>
        <end position="258"/>
    </location>
</feature>
<evidence type="ECO:0000313" key="7">
    <source>
        <dbReference type="Proteomes" id="UP000240322"/>
    </source>
</evidence>
<dbReference type="PROSITE" id="PS00211">
    <property type="entry name" value="ABC_TRANSPORTER_1"/>
    <property type="match status" value="1"/>
</dbReference>
<dbReference type="CDD" id="cd03257">
    <property type="entry name" value="ABC_NikE_OppD_transporters"/>
    <property type="match status" value="1"/>
</dbReference>
<dbReference type="FunFam" id="3.40.50.300:FF:000016">
    <property type="entry name" value="Oligopeptide ABC transporter ATP-binding component"/>
    <property type="match status" value="1"/>
</dbReference>
<evidence type="ECO:0000256" key="3">
    <source>
        <dbReference type="ARBA" id="ARBA00022741"/>
    </source>
</evidence>
<dbReference type="InterPro" id="IPR050319">
    <property type="entry name" value="ABC_transp_ATP-bind"/>
</dbReference>
<evidence type="ECO:0000256" key="1">
    <source>
        <dbReference type="ARBA" id="ARBA00005417"/>
    </source>
</evidence>
<dbReference type="InterPro" id="IPR027417">
    <property type="entry name" value="P-loop_NTPase"/>
</dbReference>
<gene>
    <name evidence="6" type="ORF">B9Q03_07995</name>
</gene>
<keyword evidence="4 6" id="KW-0067">ATP-binding</keyword>
<reference evidence="6 7" key="1">
    <citation type="submission" date="2017-04" db="EMBL/GenBank/DDBJ databases">
        <title>Novel microbial lineages endemic to geothermal iron-oxide mats fill important gaps in the evolutionary history of Archaea.</title>
        <authorList>
            <person name="Jay Z.J."/>
            <person name="Beam J.P."/>
            <person name="Dlakic M."/>
            <person name="Rusch D.B."/>
            <person name="Kozubal M.A."/>
            <person name="Inskeep W.P."/>
        </authorList>
    </citation>
    <scope>NUCLEOTIDE SEQUENCE [LARGE SCALE GENOMIC DNA]</scope>
    <source>
        <strain evidence="6">OSP_D</strain>
    </source>
</reference>
<dbReference type="InterPro" id="IPR003439">
    <property type="entry name" value="ABC_transporter-like_ATP-bd"/>
</dbReference>
<dbReference type="SMART" id="SM00382">
    <property type="entry name" value="AAA"/>
    <property type="match status" value="1"/>
</dbReference>
<dbReference type="EMBL" id="NEXE01000083">
    <property type="protein sequence ID" value="PSN89860.1"/>
    <property type="molecule type" value="Genomic_DNA"/>
</dbReference>
<keyword evidence="3" id="KW-0547">Nucleotide-binding</keyword>
<evidence type="ECO:0000259" key="5">
    <source>
        <dbReference type="PROSITE" id="PS50893"/>
    </source>
</evidence>
<organism evidence="6 7">
    <name type="scientific">Candidatus Marsarchaeota G2 archaeon OSP_D</name>
    <dbReference type="NCBI Taxonomy" id="1978157"/>
    <lineage>
        <taxon>Archaea</taxon>
        <taxon>Candidatus Marsarchaeota</taxon>
        <taxon>Candidatus Marsarchaeota group 2</taxon>
    </lineage>
</organism>
<keyword evidence="2" id="KW-0813">Transport</keyword>
<dbReference type="Gene3D" id="3.40.50.300">
    <property type="entry name" value="P-loop containing nucleotide triphosphate hydrolases"/>
    <property type="match status" value="1"/>
</dbReference>
<dbReference type="InterPro" id="IPR017871">
    <property type="entry name" value="ABC_transporter-like_CS"/>
</dbReference>